<keyword evidence="2" id="KW-0406">Ion transport</keyword>
<organism evidence="6 7">
    <name type="scientific">Characodon lateralis</name>
    <dbReference type="NCBI Taxonomy" id="208331"/>
    <lineage>
        <taxon>Eukaryota</taxon>
        <taxon>Metazoa</taxon>
        <taxon>Chordata</taxon>
        <taxon>Craniata</taxon>
        <taxon>Vertebrata</taxon>
        <taxon>Euteleostomi</taxon>
        <taxon>Actinopterygii</taxon>
        <taxon>Neopterygii</taxon>
        <taxon>Teleostei</taxon>
        <taxon>Neoteleostei</taxon>
        <taxon>Acanthomorphata</taxon>
        <taxon>Ovalentaria</taxon>
        <taxon>Atherinomorphae</taxon>
        <taxon>Cyprinodontiformes</taxon>
        <taxon>Goodeidae</taxon>
        <taxon>Characodon</taxon>
    </lineage>
</organism>
<sequence>MDDGDVEDDMTLREIAEWEERQLDEQVNFNNCKIDPAPFQLVERTSLHKTHTIFSLLGLDHAYVTSIGRLIGVVSLKELRKAIEGSVTVKGVKVRPPLASFRDSGTSSSETEATELHKLWDRHRSVSLPGEHATSESDERSQ</sequence>
<reference evidence="6 7" key="1">
    <citation type="submission" date="2021-06" db="EMBL/GenBank/DDBJ databases">
        <authorList>
            <person name="Palmer J.M."/>
        </authorList>
    </citation>
    <scope>NUCLEOTIDE SEQUENCE [LARGE SCALE GENOMIC DNA]</scope>
    <source>
        <strain evidence="6 7">CL_MEX2019</strain>
        <tissue evidence="6">Muscle</tissue>
    </source>
</reference>
<keyword evidence="3" id="KW-0869">Chloride channel</keyword>
<dbReference type="PANTHER" id="PTHR45720">
    <property type="entry name" value="CHLORIDE CHANNEL PROTEIN 2"/>
    <property type="match status" value="1"/>
</dbReference>
<dbReference type="PANTHER" id="PTHR45720:SF6">
    <property type="entry name" value="CHLORIDE CHANNEL PROTEIN 2"/>
    <property type="match status" value="1"/>
</dbReference>
<dbReference type="InterPro" id="IPR046342">
    <property type="entry name" value="CBS_dom_sf"/>
</dbReference>
<dbReference type="Gene3D" id="3.10.580.10">
    <property type="entry name" value="CBS-domain"/>
    <property type="match status" value="1"/>
</dbReference>
<comment type="caution">
    <text evidence="6">The sequence shown here is derived from an EMBL/GenBank/DDBJ whole genome shotgun (WGS) entry which is preliminary data.</text>
</comment>
<dbReference type="Proteomes" id="UP001352852">
    <property type="component" value="Unassembled WGS sequence"/>
</dbReference>
<evidence type="ECO:0000313" key="6">
    <source>
        <dbReference type="EMBL" id="MED6276409.1"/>
    </source>
</evidence>
<evidence type="ECO:0000313" key="7">
    <source>
        <dbReference type="Proteomes" id="UP001352852"/>
    </source>
</evidence>
<keyword evidence="3" id="KW-0407">Ion channel</keyword>
<evidence type="ECO:0000256" key="4">
    <source>
        <dbReference type="ARBA" id="ARBA00023214"/>
    </source>
</evidence>
<evidence type="ECO:0000256" key="2">
    <source>
        <dbReference type="ARBA" id="ARBA00023065"/>
    </source>
</evidence>
<evidence type="ECO:0000256" key="1">
    <source>
        <dbReference type="ARBA" id="ARBA00022448"/>
    </source>
</evidence>
<dbReference type="InterPro" id="IPR050970">
    <property type="entry name" value="Cl_channel_volt-gated"/>
</dbReference>
<feature type="region of interest" description="Disordered" evidence="5">
    <location>
        <begin position="98"/>
        <end position="142"/>
    </location>
</feature>
<evidence type="ECO:0000256" key="3">
    <source>
        <dbReference type="ARBA" id="ARBA00023173"/>
    </source>
</evidence>
<proteinExistence type="predicted"/>
<feature type="compositionally biased region" description="Basic and acidic residues" evidence="5">
    <location>
        <begin position="114"/>
        <end position="124"/>
    </location>
</feature>
<accession>A0ABU7DMZ0</accession>
<keyword evidence="7" id="KW-1185">Reference proteome</keyword>
<keyword evidence="1" id="KW-0813">Transport</keyword>
<gene>
    <name evidence="6" type="primary">CLCN2_2</name>
    <name evidence="6" type="ORF">CHARACLAT_002760</name>
</gene>
<keyword evidence="4" id="KW-0868">Chloride</keyword>
<evidence type="ECO:0000256" key="5">
    <source>
        <dbReference type="SAM" id="MobiDB-lite"/>
    </source>
</evidence>
<feature type="compositionally biased region" description="Basic and acidic residues" evidence="5">
    <location>
        <begin position="133"/>
        <end position="142"/>
    </location>
</feature>
<protein>
    <submittedName>
        <fullName evidence="6">Chloride channel protein 2</fullName>
    </submittedName>
</protein>
<dbReference type="EMBL" id="JAHUTJ010032904">
    <property type="protein sequence ID" value="MED6276409.1"/>
    <property type="molecule type" value="Genomic_DNA"/>
</dbReference>
<name>A0ABU7DMZ0_9TELE</name>
<dbReference type="SUPFAM" id="SSF54631">
    <property type="entry name" value="CBS-domain pair"/>
    <property type="match status" value="1"/>
</dbReference>